<dbReference type="Pfam" id="PF00211">
    <property type="entry name" value="Guanylate_cyc"/>
    <property type="match status" value="2"/>
</dbReference>
<evidence type="ECO:0000256" key="16">
    <source>
        <dbReference type="SAM" id="MobiDB-lite"/>
    </source>
</evidence>
<name>A0ABR1DN23_NECAM</name>
<dbReference type="SMART" id="SM00044">
    <property type="entry name" value="CYCc"/>
    <property type="match status" value="1"/>
</dbReference>
<dbReference type="InterPro" id="IPR001245">
    <property type="entry name" value="Ser-Thr/Tyr_kinase_cat_dom"/>
</dbReference>
<dbReference type="Gene3D" id="6.10.250.780">
    <property type="match status" value="1"/>
</dbReference>
<keyword evidence="12 14" id="KW-0456">Lyase</keyword>
<dbReference type="InterPro" id="IPR050401">
    <property type="entry name" value="Cyclic_nucleotide_synthase"/>
</dbReference>
<dbReference type="PROSITE" id="PS50125">
    <property type="entry name" value="GUANYLATE_CYCLASE_2"/>
    <property type="match status" value="2"/>
</dbReference>
<evidence type="ECO:0000256" key="6">
    <source>
        <dbReference type="ARBA" id="ARBA00022741"/>
    </source>
</evidence>
<dbReference type="InterPro" id="IPR028082">
    <property type="entry name" value="Peripla_BP_I"/>
</dbReference>
<feature type="domain" description="Guanylate cyclase" evidence="19">
    <location>
        <begin position="1"/>
        <end position="18"/>
    </location>
</feature>
<keyword evidence="10" id="KW-0675">Receptor</keyword>
<dbReference type="PROSITE" id="PS50011">
    <property type="entry name" value="PROTEIN_KINASE_DOM"/>
    <property type="match status" value="1"/>
</dbReference>
<dbReference type="SUPFAM" id="SSF55073">
    <property type="entry name" value="Nucleotide cyclase"/>
    <property type="match status" value="2"/>
</dbReference>
<evidence type="ECO:0000256" key="17">
    <source>
        <dbReference type="SAM" id="Phobius"/>
    </source>
</evidence>
<comment type="caution">
    <text evidence="20">The sequence shown here is derived from an EMBL/GenBank/DDBJ whole genome shotgun (WGS) entry which is preliminary data.</text>
</comment>
<feature type="region of interest" description="Disordered" evidence="16">
    <location>
        <begin position="590"/>
        <end position="610"/>
    </location>
</feature>
<evidence type="ECO:0000256" key="10">
    <source>
        <dbReference type="ARBA" id="ARBA00023170"/>
    </source>
</evidence>
<keyword evidence="5" id="KW-0732">Signal</keyword>
<dbReference type="PANTHER" id="PTHR11920:SF495">
    <property type="entry name" value="RECEPTOR-TYPE GUANYLATE CYCLASE GCY-7"/>
    <property type="match status" value="1"/>
</dbReference>
<keyword evidence="7 17" id="KW-1133">Transmembrane helix</keyword>
<keyword evidence="9 17" id="KW-0472">Membrane</keyword>
<dbReference type="InterPro" id="IPR001054">
    <property type="entry name" value="A/G_cyclase"/>
</dbReference>
<accession>A0ABR1DN23</accession>
<evidence type="ECO:0000313" key="21">
    <source>
        <dbReference type="Proteomes" id="UP001303046"/>
    </source>
</evidence>
<dbReference type="EMBL" id="JAVFWL010000004">
    <property type="protein sequence ID" value="KAK6751851.1"/>
    <property type="molecule type" value="Genomic_DNA"/>
</dbReference>
<evidence type="ECO:0000256" key="1">
    <source>
        <dbReference type="ARBA" id="ARBA00001436"/>
    </source>
</evidence>
<dbReference type="InterPro" id="IPR029787">
    <property type="entry name" value="Nucleotide_cyclase"/>
</dbReference>
<feature type="domain" description="Protein kinase" evidence="18">
    <location>
        <begin position="557"/>
        <end position="900"/>
    </location>
</feature>
<dbReference type="EC" id="4.6.1.2" evidence="3 15"/>
<evidence type="ECO:0000256" key="12">
    <source>
        <dbReference type="ARBA" id="ARBA00023239"/>
    </source>
</evidence>
<evidence type="ECO:0000313" key="20">
    <source>
        <dbReference type="EMBL" id="KAK6751851.1"/>
    </source>
</evidence>
<proteinExistence type="inferred from homology"/>
<dbReference type="CDD" id="cd06352">
    <property type="entry name" value="PBP1_NPR_GC-like"/>
    <property type="match status" value="1"/>
</dbReference>
<evidence type="ECO:0000256" key="5">
    <source>
        <dbReference type="ARBA" id="ARBA00022729"/>
    </source>
</evidence>
<keyword evidence="11" id="KW-0325">Glycoprotein</keyword>
<evidence type="ECO:0000256" key="9">
    <source>
        <dbReference type="ARBA" id="ARBA00023136"/>
    </source>
</evidence>
<dbReference type="PANTHER" id="PTHR11920">
    <property type="entry name" value="GUANYLYL CYCLASE"/>
    <property type="match status" value="1"/>
</dbReference>
<gene>
    <name evidence="20" type="primary">Necator_chrIV.g16634</name>
    <name evidence="20" type="ORF">RB195_003337</name>
</gene>
<feature type="region of interest" description="Disordered" evidence="16">
    <location>
        <begin position="645"/>
        <end position="665"/>
    </location>
</feature>
<dbReference type="PROSITE" id="PS00452">
    <property type="entry name" value="GUANYLATE_CYCLASE_1"/>
    <property type="match status" value="1"/>
</dbReference>
<dbReference type="InterPro" id="IPR018297">
    <property type="entry name" value="A/G_cyclase_CS"/>
</dbReference>
<dbReference type="InterPro" id="IPR000719">
    <property type="entry name" value="Prot_kinase_dom"/>
</dbReference>
<dbReference type="InterPro" id="IPR001170">
    <property type="entry name" value="ANPR/GUC"/>
</dbReference>
<dbReference type="Pfam" id="PF01094">
    <property type="entry name" value="ANF_receptor"/>
    <property type="match status" value="1"/>
</dbReference>
<evidence type="ECO:0000256" key="3">
    <source>
        <dbReference type="ARBA" id="ARBA00012202"/>
    </source>
</evidence>
<evidence type="ECO:0000256" key="2">
    <source>
        <dbReference type="ARBA" id="ARBA00004479"/>
    </source>
</evidence>
<evidence type="ECO:0000256" key="14">
    <source>
        <dbReference type="RuleBase" id="RU000405"/>
    </source>
</evidence>
<evidence type="ECO:0000256" key="11">
    <source>
        <dbReference type="ARBA" id="ARBA00023180"/>
    </source>
</evidence>
<dbReference type="SUPFAM" id="SSF53822">
    <property type="entry name" value="Periplasmic binding protein-like I"/>
    <property type="match status" value="1"/>
</dbReference>
<evidence type="ECO:0000256" key="8">
    <source>
        <dbReference type="ARBA" id="ARBA00023134"/>
    </source>
</evidence>
<dbReference type="CDD" id="cd07302">
    <property type="entry name" value="CHD"/>
    <property type="match status" value="2"/>
</dbReference>
<reference evidence="20 21" key="1">
    <citation type="submission" date="2023-08" db="EMBL/GenBank/DDBJ databases">
        <title>A Necator americanus chromosomal reference genome.</title>
        <authorList>
            <person name="Ilik V."/>
            <person name="Petrzelkova K.J."/>
            <person name="Pardy F."/>
            <person name="Fuh T."/>
            <person name="Niatou-Singa F.S."/>
            <person name="Gouil Q."/>
            <person name="Baker L."/>
            <person name="Ritchie M.E."/>
            <person name="Jex A.R."/>
            <person name="Gazzola D."/>
            <person name="Li H."/>
            <person name="Toshio Fujiwara R."/>
            <person name="Zhan B."/>
            <person name="Aroian R.V."/>
            <person name="Pafco B."/>
            <person name="Schwarz E.M."/>
        </authorList>
    </citation>
    <scope>NUCLEOTIDE SEQUENCE [LARGE SCALE GENOMIC DNA]</scope>
    <source>
        <strain evidence="20 21">Aroian</strain>
        <tissue evidence="20">Whole animal</tissue>
    </source>
</reference>
<comment type="catalytic activity">
    <reaction evidence="1 15">
        <text>GTP = 3',5'-cyclic GMP + diphosphate</text>
        <dbReference type="Rhea" id="RHEA:13665"/>
        <dbReference type="ChEBI" id="CHEBI:33019"/>
        <dbReference type="ChEBI" id="CHEBI:37565"/>
        <dbReference type="ChEBI" id="CHEBI:57746"/>
        <dbReference type="EC" id="4.6.1.2"/>
    </reaction>
</comment>
<organism evidence="20 21">
    <name type="scientific">Necator americanus</name>
    <name type="common">Human hookworm</name>
    <dbReference type="NCBI Taxonomy" id="51031"/>
    <lineage>
        <taxon>Eukaryota</taxon>
        <taxon>Metazoa</taxon>
        <taxon>Ecdysozoa</taxon>
        <taxon>Nematoda</taxon>
        <taxon>Chromadorea</taxon>
        <taxon>Rhabditida</taxon>
        <taxon>Rhabditina</taxon>
        <taxon>Rhabditomorpha</taxon>
        <taxon>Strongyloidea</taxon>
        <taxon>Ancylostomatidae</taxon>
        <taxon>Bunostominae</taxon>
        <taxon>Necator</taxon>
    </lineage>
</organism>
<evidence type="ECO:0000256" key="7">
    <source>
        <dbReference type="ARBA" id="ARBA00022989"/>
    </source>
</evidence>
<dbReference type="Proteomes" id="UP001303046">
    <property type="component" value="Unassembled WGS sequence"/>
</dbReference>
<dbReference type="PRINTS" id="PR00255">
    <property type="entry name" value="NATPEPTIDER"/>
</dbReference>
<comment type="subcellular location">
    <subcellularLocation>
        <location evidence="2">Membrane</location>
        <topology evidence="2">Single-pass type I membrane protein</topology>
    </subcellularLocation>
</comment>
<feature type="transmembrane region" description="Helical" evidence="17">
    <location>
        <begin position="557"/>
        <end position="583"/>
    </location>
</feature>
<evidence type="ECO:0000259" key="19">
    <source>
        <dbReference type="PROSITE" id="PS50125"/>
    </source>
</evidence>
<keyword evidence="6" id="KW-0547">Nucleotide-binding</keyword>
<dbReference type="Gene3D" id="3.40.50.2300">
    <property type="match status" value="2"/>
</dbReference>
<comment type="similarity">
    <text evidence="14">Belongs to the adenylyl cyclase class-4/guanylyl cyclase family.</text>
</comment>
<keyword evidence="13 15" id="KW-0141">cGMP biosynthesis</keyword>
<feature type="domain" description="Guanylate cyclase" evidence="19">
    <location>
        <begin position="958"/>
        <end position="1088"/>
    </location>
</feature>
<evidence type="ECO:0000256" key="13">
    <source>
        <dbReference type="ARBA" id="ARBA00023293"/>
    </source>
</evidence>
<keyword evidence="8" id="KW-0342">GTP-binding</keyword>
<dbReference type="Pfam" id="PF07714">
    <property type="entry name" value="PK_Tyr_Ser-Thr"/>
    <property type="match status" value="1"/>
</dbReference>
<protein>
    <recommendedName>
        <fullName evidence="3 15">Guanylate cyclase</fullName>
        <ecNumber evidence="3 15">4.6.1.2</ecNumber>
    </recommendedName>
</protein>
<dbReference type="SUPFAM" id="SSF56112">
    <property type="entry name" value="Protein kinase-like (PK-like)"/>
    <property type="match status" value="1"/>
</dbReference>
<dbReference type="Gene3D" id="3.30.70.1230">
    <property type="entry name" value="Nucleotide cyclase"/>
    <property type="match status" value="2"/>
</dbReference>
<evidence type="ECO:0000256" key="4">
    <source>
        <dbReference type="ARBA" id="ARBA00022692"/>
    </source>
</evidence>
<keyword evidence="21" id="KW-1185">Reference proteome</keyword>
<dbReference type="Gene3D" id="1.10.510.10">
    <property type="entry name" value="Transferase(Phosphotransferase) domain 1"/>
    <property type="match status" value="1"/>
</dbReference>
<evidence type="ECO:0000256" key="15">
    <source>
        <dbReference type="RuleBase" id="RU003431"/>
    </source>
</evidence>
<sequence length="1190" mass="134147">MPRYCLFGDTVNTASRMESNGKAAHIHLSKEAHSLLNNKYPDDYATLSRGEVIIKGKGVMETYWLIGRKESIPLDLVIKNNEGRTDISSPQRAEFPDEKIIESEALYRSYINVGIAATEQVLSSFMAHSLSGGAIGIALDRMEAEGLTYGFQFRFFVNYTECSGSEAAGVAVDFMKNRNMDVVIAPPCPEAAKIMAHLSTFYKKTLLGWGFLSDSEFSDSERFPYLTKALPDSLSMMKSVLQLFQMYDWNRVAIFYSPNEVQYCDSIIDDAMGAFADESTYMVEVVQKSVWNRQDDDNFRNQMLRAKRAARIIVMCLDTAKDRRTFMKTALRLDMVSDEFVYVLLGMRGFAFVANGLTPYWEDLENNHADDQIVKEASLKLLVVDVNGDDVDRETLKNFTENVVPRVREDPLYCSTNACLTNDGKPMATWARYLHDVFYLYGLSLNDSLTLDPVGGQSNASTLSHSMRRSFVGLTGAVTINENGSRVPLFSVYGLDSNYNQVTFVNFTLANGVPVMSKGYTDEATSIWTTRRGKRPLSRPVCGYSGTDCPEAFWDKYSVYVITGAAILALFLLATILFFVYIISDSLVTSPRSSTRMGSTNCPDTGNMSSIPMEDTSVVAKIRQMEQEQLRLQWQVPYIKLRKPPSKKELQHLSKPSLQSGPSTITGDSRFNSEANFGNYTVYFIDKDAVLTTKHPISAITQEDYVRFPKDLISKGSLWFDPFFMFCIMRDIAEGLRFLHASFIGSHGRLRSGCCLVNDSWQVKISDYGIESLAEEERLKRKRLLWIAPEHLRDSRTSKEGDVFSFAIISSEVITRRAAWNIHERKESVDELIYMIKKGGPIPLRPDLSAEAEISNATLHLIRDCWSENPSERPAAEMICKLLKSTMPDTKANLMDHMFNMLEEYTTTLELDVEERTKQLQEEKKKADILLGRMLPRQVADRLKLGQTVEPEGFDCVTVFFSDVVKFTQLAAKCSAFQVVSLLNDLYGGFDSIIEELCVYKVESIGDGYLCVSGLPTRNGYTHIKEIADLSLSFMDFADKFRFSPLPRERVQLRIGMNTGPCVAGVVGLSMPRYCLFGDTVNTASRMESNGKAGHIHLSKEARNLLNGKYPEDYETQSRGEVIIKGKGVMETFWLIGKKGWNPPDPVIKTNVARIEISPPQRTDSRDEKIMQSEALYRNYIRSNTIEASE</sequence>
<dbReference type="InterPro" id="IPR011009">
    <property type="entry name" value="Kinase-like_dom_sf"/>
</dbReference>
<dbReference type="InterPro" id="IPR001828">
    <property type="entry name" value="ANF_lig-bd_rcpt"/>
</dbReference>
<feature type="compositionally biased region" description="Polar residues" evidence="16">
    <location>
        <begin position="654"/>
        <end position="665"/>
    </location>
</feature>
<evidence type="ECO:0000259" key="18">
    <source>
        <dbReference type="PROSITE" id="PS50011"/>
    </source>
</evidence>
<keyword evidence="4 17" id="KW-0812">Transmembrane</keyword>